<evidence type="ECO:0000313" key="2">
    <source>
        <dbReference type="Proteomes" id="UP000828390"/>
    </source>
</evidence>
<gene>
    <name evidence="1" type="ORF">DPMN_069786</name>
</gene>
<protein>
    <submittedName>
        <fullName evidence="1">Uncharacterized protein</fullName>
    </submittedName>
</protein>
<name>A0A9D4BND8_DREPO</name>
<keyword evidence="2" id="KW-1185">Reference proteome</keyword>
<proteinExistence type="predicted"/>
<reference evidence="1" key="1">
    <citation type="journal article" date="2019" name="bioRxiv">
        <title>The Genome of the Zebra Mussel, Dreissena polymorpha: A Resource for Invasive Species Research.</title>
        <authorList>
            <person name="McCartney M.A."/>
            <person name="Auch B."/>
            <person name="Kono T."/>
            <person name="Mallez S."/>
            <person name="Zhang Y."/>
            <person name="Obille A."/>
            <person name="Becker A."/>
            <person name="Abrahante J.E."/>
            <person name="Garbe J."/>
            <person name="Badalamenti J.P."/>
            <person name="Herman A."/>
            <person name="Mangelson H."/>
            <person name="Liachko I."/>
            <person name="Sullivan S."/>
            <person name="Sone E.D."/>
            <person name="Koren S."/>
            <person name="Silverstein K.A.T."/>
            <person name="Beckman K.B."/>
            <person name="Gohl D.M."/>
        </authorList>
    </citation>
    <scope>NUCLEOTIDE SEQUENCE</scope>
    <source>
        <strain evidence="1">Duluth1</strain>
        <tissue evidence="1">Whole animal</tissue>
    </source>
</reference>
<organism evidence="1 2">
    <name type="scientific">Dreissena polymorpha</name>
    <name type="common">Zebra mussel</name>
    <name type="synonym">Mytilus polymorpha</name>
    <dbReference type="NCBI Taxonomy" id="45954"/>
    <lineage>
        <taxon>Eukaryota</taxon>
        <taxon>Metazoa</taxon>
        <taxon>Spiralia</taxon>
        <taxon>Lophotrochozoa</taxon>
        <taxon>Mollusca</taxon>
        <taxon>Bivalvia</taxon>
        <taxon>Autobranchia</taxon>
        <taxon>Heteroconchia</taxon>
        <taxon>Euheterodonta</taxon>
        <taxon>Imparidentia</taxon>
        <taxon>Neoheterodontei</taxon>
        <taxon>Myida</taxon>
        <taxon>Dreissenoidea</taxon>
        <taxon>Dreissenidae</taxon>
        <taxon>Dreissena</taxon>
    </lineage>
</organism>
<comment type="caution">
    <text evidence="1">The sequence shown here is derived from an EMBL/GenBank/DDBJ whole genome shotgun (WGS) entry which is preliminary data.</text>
</comment>
<sequence length="177" mass="20851">MKETDHAFRTKQQVRHQQHLRLLLQLRLLIQRWHLPRHRHLLLPPQHSLLLPHRHLQHLWHLLQHSLLLQLSRLLQHRHLLQLQLPRFHHVASSWSMAQQPGTRPPPPLTTRVQCSSILATVYHSAVRGTEKYTFARTALFASSSHFRAISHHAIVEVTALTSRGPFASRLILQIYW</sequence>
<accession>A0A9D4BND8</accession>
<reference evidence="1" key="2">
    <citation type="submission" date="2020-11" db="EMBL/GenBank/DDBJ databases">
        <authorList>
            <person name="McCartney M.A."/>
            <person name="Auch B."/>
            <person name="Kono T."/>
            <person name="Mallez S."/>
            <person name="Becker A."/>
            <person name="Gohl D.M."/>
            <person name="Silverstein K.A.T."/>
            <person name="Koren S."/>
            <person name="Bechman K.B."/>
            <person name="Herman A."/>
            <person name="Abrahante J.E."/>
            <person name="Garbe J."/>
        </authorList>
    </citation>
    <scope>NUCLEOTIDE SEQUENCE</scope>
    <source>
        <strain evidence="1">Duluth1</strain>
        <tissue evidence="1">Whole animal</tissue>
    </source>
</reference>
<dbReference type="AlphaFoldDB" id="A0A9D4BND8"/>
<evidence type="ECO:0000313" key="1">
    <source>
        <dbReference type="EMBL" id="KAH3710311.1"/>
    </source>
</evidence>
<dbReference type="Proteomes" id="UP000828390">
    <property type="component" value="Unassembled WGS sequence"/>
</dbReference>
<dbReference type="EMBL" id="JAIWYP010000014">
    <property type="protein sequence ID" value="KAH3710311.1"/>
    <property type="molecule type" value="Genomic_DNA"/>
</dbReference>